<dbReference type="PROSITE" id="PS50014">
    <property type="entry name" value="BROMODOMAIN_2"/>
    <property type="match status" value="1"/>
</dbReference>
<evidence type="ECO:0000256" key="1">
    <source>
        <dbReference type="ARBA" id="ARBA00004123"/>
    </source>
</evidence>
<dbReference type="PANTHER" id="PTHR13900:SF0">
    <property type="entry name" value="TRANSCRIPTION INITIATION FACTOR TFIID SUBUNIT 1"/>
    <property type="match status" value="1"/>
</dbReference>
<dbReference type="GO" id="GO:0004402">
    <property type="term" value="F:histone acetyltransferase activity"/>
    <property type="evidence" value="ECO:0007669"/>
    <property type="project" value="InterPro"/>
</dbReference>
<evidence type="ECO:0000313" key="9">
    <source>
        <dbReference type="Proteomes" id="UP000008312"/>
    </source>
</evidence>
<organism evidence="8">
    <name type="scientific">Blastocystis hominis</name>
    <dbReference type="NCBI Taxonomy" id="12968"/>
    <lineage>
        <taxon>Eukaryota</taxon>
        <taxon>Sar</taxon>
        <taxon>Stramenopiles</taxon>
        <taxon>Bigyra</taxon>
        <taxon>Opalozoa</taxon>
        <taxon>Opalinata</taxon>
        <taxon>Blastocystidae</taxon>
        <taxon>Blastocystis</taxon>
    </lineage>
</organism>
<dbReference type="Pfam" id="PF12157">
    <property type="entry name" value="DUF3591"/>
    <property type="match status" value="1"/>
</dbReference>
<dbReference type="PANTHER" id="PTHR13900">
    <property type="entry name" value="TRANSCRIPTION INITIATION FACTOR TFIID"/>
    <property type="match status" value="1"/>
</dbReference>
<evidence type="ECO:0000256" key="5">
    <source>
        <dbReference type="SAM" id="MobiDB-lite"/>
    </source>
</evidence>
<reference evidence="8" key="1">
    <citation type="submission" date="2010-02" db="EMBL/GenBank/DDBJ databases">
        <title>Sequencing and annotation of the Blastocystis hominis genome.</title>
        <authorList>
            <person name="Wincker P."/>
        </authorList>
    </citation>
    <scope>NUCLEOTIDE SEQUENCE</scope>
    <source>
        <strain evidence="8">Singapore isolate B</strain>
    </source>
</reference>
<keyword evidence="6" id="KW-1133">Transmembrane helix</keyword>
<feature type="compositionally biased region" description="Basic residues" evidence="5">
    <location>
        <begin position="356"/>
        <end position="368"/>
    </location>
</feature>
<keyword evidence="9" id="KW-1185">Reference proteome</keyword>
<name>D8M0L8_BLAHO</name>
<feature type="transmembrane region" description="Helical" evidence="6">
    <location>
        <begin position="795"/>
        <end position="815"/>
    </location>
</feature>
<comment type="subcellular location">
    <subcellularLocation>
        <location evidence="1">Nucleus</location>
    </subcellularLocation>
</comment>
<feature type="region of interest" description="Disordered" evidence="5">
    <location>
        <begin position="356"/>
        <end position="398"/>
    </location>
</feature>
<dbReference type="CDD" id="cd04369">
    <property type="entry name" value="Bromodomain"/>
    <property type="match status" value="1"/>
</dbReference>
<feature type="domain" description="Bromo" evidence="7">
    <location>
        <begin position="690"/>
        <end position="742"/>
    </location>
</feature>
<dbReference type="GO" id="GO:0016251">
    <property type="term" value="F:RNA polymerase II general transcription initiation factor activity"/>
    <property type="evidence" value="ECO:0007669"/>
    <property type="project" value="InterPro"/>
</dbReference>
<dbReference type="InterPro" id="IPR040240">
    <property type="entry name" value="TAF1"/>
</dbReference>
<feature type="compositionally biased region" description="Acidic residues" evidence="5">
    <location>
        <begin position="373"/>
        <end position="386"/>
    </location>
</feature>
<evidence type="ECO:0000256" key="6">
    <source>
        <dbReference type="SAM" id="Phobius"/>
    </source>
</evidence>
<keyword evidence="2 4" id="KW-0103">Bromodomain</keyword>
<dbReference type="InterPro" id="IPR001487">
    <property type="entry name" value="Bromodomain"/>
</dbReference>
<evidence type="ECO:0000259" key="7">
    <source>
        <dbReference type="PROSITE" id="PS50014"/>
    </source>
</evidence>
<accession>D8M0L8</accession>
<dbReference type="Pfam" id="PF00439">
    <property type="entry name" value="Bromodomain"/>
    <property type="match status" value="1"/>
</dbReference>
<dbReference type="OrthoDB" id="5752at2759"/>
<dbReference type="GO" id="GO:0005669">
    <property type="term" value="C:transcription factor TFIID complex"/>
    <property type="evidence" value="ECO:0007669"/>
    <property type="project" value="InterPro"/>
</dbReference>
<keyword evidence="3" id="KW-0539">Nucleus</keyword>
<keyword evidence="6" id="KW-0472">Membrane</keyword>
<dbReference type="RefSeq" id="XP_012895655.1">
    <property type="nucleotide sequence ID" value="XM_013040201.1"/>
</dbReference>
<dbReference type="Proteomes" id="UP000008312">
    <property type="component" value="Unassembled WGS sequence"/>
</dbReference>
<dbReference type="SMART" id="SM00297">
    <property type="entry name" value="BROMO"/>
    <property type="match status" value="1"/>
</dbReference>
<dbReference type="AlphaFoldDB" id="D8M0L8"/>
<keyword evidence="6" id="KW-0812">Transmembrane</keyword>
<dbReference type="Gene3D" id="1.20.920.10">
    <property type="entry name" value="Bromodomain-like"/>
    <property type="match status" value="1"/>
</dbReference>
<dbReference type="GO" id="GO:0017025">
    <property type="term" value="F:TBP-class protein binding"/>
    <property type="evidence" value="ECO:0007669"/>
    <property type="project" value="InterPro"/>
</dbReference>
<dbReference type="InterPro" id="IPR036427">
    <property type="entry name" value="Bromodomain-like_sf"/>
</dbReference>
<dbReference type="GO" id="GO:0051123">
    <property type="term" value="P:RNA polymerase II preinitiation complex assembly"/>
    <property type="evidence" value="ECO:0007669"/>
    <property type="project" value="TreeGrafter"/>
</dbReference>
<protein>
    <recommendedName>
        <fullName evidence="7">Bromo domain-containing protein</fullName>
    </recommendedName>
</protein>
<dbReference type="InterPro" id="IPR022591">
    <property type="entry name" value="TAF1_HAT_dom"/>
</dbReference>
<evidence type="ECO:0000256" key="4">
    <source>
        <dbReference type="PROSITE-ProRule" id="PRU00035"/>
    </source>
</evidence>
<evidence type="ECO:0000256" key="3">
    <source>
        <dbReference type="ARBA" id="ARBA00023242"/>
    </source>
</evidence>
<evidence type="ECO:0000256" key="2">
    <source>
        <dbReference type="ARBA" id="ARBA00023117"/>
    </source>
</evidence>
<dbReference type="EMBL" id="FN668643">
    <property type="protein sequence ID" value="CBK21607.2"/>
    <property type="molecule type" value="Genomic_DNA"/>
</dbReference>
<dbReference type="SUPFAM" id="SSF47370">
    <property type="entry name" value="Bromodomain"/>
    <property type="match status" value="1"/>
</dbReference>
<dbReference type="GeneID" id="24922449"/>
<evidence type="ECO:0000313" key="8">
    <source>
        <dbReference type="EMBL" id="CBK21607.2"/>
    </source>
</evidence>
<dbReference type="InParanoid" id="D8M0L8"/>
<feature type="compositionally biased region" description="Basic and acidic residues" evidence="5">
    <location>
        <begin position="387"/>
        <end position="398"/>
    </location>
</feature>
<proteinExistence type="predicted"/>
<sequence>MQAIRSVSELSTNSGHLVLIEYSEPQPPMFLNQGMGAYIINWIDSECPEADYSQPVEGVNRVLKSNELMPLMGMLEKGQQQLSFCSSLYNTPLFQHELPSTDYLLTIQIESLREPFSPASQVYEASIRKADTLYLAGKMEPNMRVFLPGDKDYLSTMQQLEEYLLQKYIQKREFQKLGLFNEEELKKYKMRNNYPVSVPRNLTPEQVCLMQSSQVSYYWLKDAGVSDILDFTTTSATTLMRNKENLELIYDYTNKQMIELDKIVLGGLEGSMDSKTLAKRYFYHDMLYFINIELNAANYLVDRVCRTSWNLTDQYISAIIEKKTRMSMTHDIYFGNLHEDTVGEAYLYLPNKSLRSRKGKANGGQRRRRDPDQDTDSQEELNEEDFQEKTEKPRKQPDLRTLKMGELRHIARDLGCPKAEIDVLDRWSLVGYIERHGKNEYEDLFRLKKRNQQELNQDFQNQVNQLFREQCERLSQTTPEQFISSIKVDLNTSFPLGDLEKQALNSPTLLPLDSQPSAMDLGGAKNGYKGRLKHDFENYKPFRRHRLENGKASLVHQVKLTVLSDGNIHAECSDLRSAKDIHAAERICRSYSKPNFPLADRLDFTVLRDLHKFDVNASNLKRPAKVAARKGKVNLTAAPKRRRKTQSKTPKEPINEIVRQNPRQLVTLLNQALKRVEEKDIEKSFQILPIPEAPMVIEHPIDLSTIRRKIGTWGYTHVDLLNDMKLLCENTEKFNGAEHELTRIAREFVMIVENFIHNQENVGSVDHRITNSNLRWSKDIWKRGRQSRGKGTTSFSLLGVTCIVFALFYKQIALFQEPKKRLYQRKNGTYH</sequence>
<gene>
    <name evidence="8" type="ORF">GSBLH_T00006324001</name>
</gene>